<feature type="transmembrane region" description="Helical" evidence="1">
    <location>
        <begin position="128"/>
        <end position="158"/>
    </location>
</feature>
<dbReference type="AlphaFoldDB" id="A0A239V431"/>
<evidence type="ECO:0000313" key="2">
    <source>
        <dbReference type="EMBL" id="SNV17011.1"/>
    </source>
</evidence>
<dbReference type="OrthoDB" id="5495463at2"/>
<name>A0A239V431_9MICO</name>
<dbReference type="Proteomes" id="UP000242637">
    <property type="component" value="Chromosome 1"/>
</dbReference>
<dbReference type="RefSeq" id="WP_051277302.1">
    <property type="nucleotide sequence ID" value="NZ_JAAFNI010000001.1"/>
</dbReference>
<keyword evidence="3" id="KW-1185">Reference proteome</keyword>
<organism evidence="2 3">
    <name type="scientific">Dermatophilus congolensis</name>
    <dbReference type="NCBI Taxonomy" id="1863"/>
    <lineage>
        <taxon>Bacteria</taxon>
        <taxon>Bacillati</taxon>
        <taxon>Actinomycetota</taxon>
        <taxon>Actinomycetes</taxon>
        <taxon>Micrococcales</taxon>
        <taxon>Dermatophilaceae</taxon>
        <taxon>Dermatophilus</taxon>
    </lineage>
</organism>
<proteinExistence type="predicted"/>
<feature type="transmembrane region" description="Helical" evidence="1">
    <location>
        <begin position="199"/>
        <end position="223"/>
    </location>
</feature>
<feature type="transmembrane region" description="Helical" evidence="1">
    <location>
        <begin position="52"/>
        <end position="77"/>
    </location>
</feature>
<feature type="transmembrane region" description="Helical" evidence="1">
    <location>
        <begin position="269"/>
        <end position="287"/>
    </location>
</feature>
<protein>
    <submittedName>
        <fullName evidence="2">ABC-type transport system involved in multi-copper enzyme maturation, permease component</fullName>
    </submittedName>
</protein>
<reference evidence="2 3" key="1">
    <citation type="submission" date="2017-06" db="EMBL/GenBank/DDBJ databases">
        <authorList>
            <consortium name="Pathogen Informatics"/>
        </authorList>
    </citation>
    <scope>NUCLEOTIDE SEQUENCE [LARGE SCALE GENOMIC DNA]</scope>
    <source>
        <strain evidence="2 3">NCTC13039</strain>
    </source>
</reference>
<accession>A0A239V431</accession>
<dbReference type="EMBL" id="LT906453">
    <property type="protein sequence ID" value="SNV17011.1"/>
    <property type="molecule type" value="Genomic_DNA"/>
</dbReference>
<keyword evidence="1" id="KW-0812">Transmembrane</keyword>
<evidence type="ECO:0000313" key="3">
    <source>
        <dbReference type="Proteomes" id="UP000242637"/>
    </source>
</evidence>
<feature type="transmembrane region" description="Helical" evidence="1">
    <location>
        <begin position="28"/>
        <end position="45"/>
    </location>
</feature>
<dbReference type="STRING" id="1121387.GCA_000429885_00861"/>
<keyword evidence="1" id="KW-0472">Membrane</keyword>
<gene>
    <name evidence="2" type="ORF">SAMEA4475696_00118</name>
</gene>
<sequence length="296" mass="31415">MSNTSPSAGVIHDLGYRHYDGPRHTDAAIARALFFNGLGGAYGIGRAGRAKWIPFVLLIMYILPAFITVGVLSFGLLNELPTKLYNYPSSSAILPSIFVATQAPAIFGRDLRHRSIVLYMARPLSARIYALTRWASMTVAVFLFLLAPLVLLFLGGLLANLNAAELTRQVAPALGVCFLISLGTSSIAGIISSWTLRPGLAIVFSLAVFMLGNGIVAMLQAILQVTGKASTAAEMLGIFSPYAAANGAIHAFEPTTSMILAPSSAAVHALYWVVCIIGPALGVWLIGNRITRGGNR</sequence>
<dbReference type="KEGG" id="dco:SAMEA4475696_0118"/>
<feature type="transmembrane region" description="Helical" evidence="1">
    <location>
        <begin position="170"/>
        <end position="192"/>
    </location>
</feature>
<keyword evidence="1" id="KW-1133">Transmembrane helix</keyword>
<evidence type="ECO:0000256" key="1">
    <source>
        <dbReference type="SAM" id="Phobius"/>
    </source>
</evidence>
<dbReference type="GeneID" id="63458428"/>